<dbReference type="InterPro" id="IPR001810">
    <property type="entry name" value="F-box_dom"/>
</dbReference>
<dbReference type="SUPFAM" id="SSF81383">
    <property type="entry name" value="F-box domain"/>
    <property type="match status" value="1"/>
</dbReference>
<dbReference type="SMART" id="SM00256">
    <property type="entry name" value="FBOX"/>
    <property type="match status" value="1"/>
</dbReference>
<proteinExistence type="predicted"/>
<sequence>MLVLPEDIQSNIFLRLGLKDLTALRRTSCYFQRLISNDKSLWTHILEHETHSRGLLLHPNRSDIASSTAAHLESSLRCAILLRKAYSLEVKEDAPETRPRHNLDEDTTGSMSHLSVFDLSTNVRCCEVFYLPGPALAGIVDDTGHMLRLALTIGTSNPQILVLELGTDEEGIKIQHLAALRGFAYAIYFSESRMVCATKDGDGCPYLLDWRTGHVWKLVSRIPPYVMQMEFQAHANAIAATEWEGFVIVITNKSIQLFDMETSHNGDSIAAMLSFSLDLHVEDEYDGDFVEEASFEAKVNRKSQSGAPLLLFTGRRRDSYSFTGALMMNRGKGGERVPILLEARVQTLHDVGRESQTPSRELSIAAMQSVVGHSFGYVLQVIFSKGDEQHPLEFLILSWSKQTRSRDIDQHLSTLQVSAKMDSEGFPVLHFLTSIDFDDAAGLIVFGTSRGELCLVRFLPENLWIAGALETSLPTLQNSAISLSKFPVSMDLEEFYKHIDDIRAGNIPRALVKKVVETWLPRYERGQISPVWSQDWENYEHVEEWISPSSTWLIPNFSFEKKRNGRALVQAYRILGTKGVITPVAYRVTTPEWVKDSEQVIVRIGKQLYAVYVPFDSAEDVSIAVLPVNFDDTFDSRMLKEFCRDGRNWLRDWFGDGGKYGLGCGAQVAEEVLSFLESHSEILSEMESNPEKWTNSEWDPFHFILD</sequence>
<evidence type="ECO:0000313" key="3">
    <source>
        <dbReference type="Proteomes" id="UP000053477"/>
    </source>
</evidence>
<dbReference type="AlphaFoldDB" id="A0A0H2RUN0"/>
<dbReference type="SUPFAM" id="SSF69322">
    <property type="entry name" value="Tricorn protease domain 2"/>
    <property type="match status" value="1"/>
</dbReference>
<name>A0A0H2RUN0_9AGAM</name>
<dbReference type="OrthoDB" id="2786194at2759"/>
<evidence type="ECO:0000313" key="2">
    <source>
        <dbReference type="EMBL" id="KLO15559.1"/>
    </source>
</evidence>
<dbReference type="Pfam" id="PF12937">
    <property type="entry name" value="F-box-like"/>
    <property type="match status" value="1"/>
</dbReference>
<keyword evidence="3" id="KW-1185">Reference proteome</keyword>
<organism evidence="2 3">
    <name type="scientific">Schizopora paradoxa</name>
    <dbReference type="NCBI Taxonomy" id="27342"/>
    <lineage>
        <taxon>Eukaryota</taxon>
        <taxon>Fungi</taxon>
        <taxon>Dikarya</taxon>
        <taxon>Basidiomycota</taxon>
        <taxon>Agaricomycotina</taxon>
        <taxon>Agaricomycetes</taxon>
        <taxon>Hymenochaetales</taxon>
        <taxon>Schizoporaceae</taxon>
        <taxon>Schizopora</taxon>
    </lineage>
</organism>
<evidence type="ECO:0000259" key="1">
    <source>
        <dbReference type="PROSITE" id="PS50181"/>
    </source>
</evidence>
<reference evidence="2 3" key="1">
    <citation type="submission" date="2015-04" db="EMBL/GenBank/DDBJ databases">
        <title>Complete genome sequence of Schizopora paradoxa KUC8140, a cosmopolitan wood degrader in East Asia.</title>
        <authorList>
            <consortium name="DOE Joint Genome Institute"/>
            <person name="Min B."/>
            <person name="Park H."/>
            <person name="Jang Y."/>
            <person name="Kim J.-J."/>
            <person name="Kim K.H."/>
            <person name="Pangilinan J."/>
            <person name="Lipzen A."/>
            <person name="Riley R."/>
            <person name="Grigoriev I.V."/>
            <person name="Spatafora J.W."/>
            <person name="Choi I.-G."/>
        </authorList>
    </citation>
    <scope>NUCLEOTIDE SEQUENCE [LARGE SCALE GENOMIC DNA]</scope>
    <source>
        <strain evidence="2 3">KUC8140</strain>
    </source>
</reference>
<feature type="domain" description="F-box" evidence="1">
    <location>
        <begin position="1"/>
        <end position="45"/>
    </location>
</feature>
<accession>A0A0H2RUN0</accession>
<dbReference type="InterPro" id="IPR036047">
    <property type="entry name" value="F-box-like_dom_sf"/>
</dbReference>
<protein>
    <recommendedName>
        <fullName evidence="1">F-box domain-containing protein</fullName>
    </recommendedName>
</protein>
<dbReference type="Proteomes" id="UP000053477">
    <property type="component" value="Unassembled WGS sequence"/>
</dbReference>
<gene>
    <name evidence="2" type="ORF">SCHPADRAFT_938666</name>
</gene>
<dbReference type="InParanoid" id="A0A0H2RUN0"/>
<dbReference type="EMBL" id="KQ085928">
    <property type="protein sequence ID" value="KLO15559.1"/>
    <property type="molecule type" value="Genomic_DNA"/>
</dbReference>
<dbReference type="Gene3D" id="1.20.1280.50">
    <property type="match status" value="1"/>
</dbReference>
<dbReference type="PROSITE" id="PS50181">
    <property type="entry name" value="FBOX"/>
    <property type="match status" value="1"/>
</dbReference>